<keyword evidence="3" id="KW-1185">Reference proteome</keyword>
<gene>
    <name evidence="2" type="ORF">E6W39_23880</name>
</gene>
<dbReference type="PANTHER" id="PTHR23542:SF1">
    <property type="entry name" value="MAJOR FACILITATOR SUPERFAMILY (MFS) PROFILE DOMAIN-CONTAINING PROTEIN"/>
    <property type="match status" value="1"/>
</dbReference>
<evidence type="ECO:0000313" key="2">
    <source>
        <dbReference type="EMBL" id="TQF04705.1"/>
    </source>
</evidence>
<evidence type="ECO:0000256" key="1">
    <source>
        <dbReference type="SAM" id="Phobius"/>
    </source>
</evidence>
<dbReference type="Proteomes" id="UP000319103">
    <property type="component" value="Unassembled WGS sequence"/>
</dbReference>
<dbReference type="OrthoDB" id="9180256at2"/>
<dbReference type="InterPro" id="IPR036259">
    <property type="entry name" value="MFS_trans_sf"/>
</dbReference>
<keyword evidence="1" id="KW-0812">Transmembrane</keyword>
<sequence length="407" mass="41093">MFSSYRQVLTPTGALAFTLTGLLGRLGYAMQGVSLLTAIAVRRHSYALAGTVTAAAMVGVAIGLPLLGRLVDRYGQRRIALPAALLTLAPQLALVLLIHRQAPTWALAATAFASSFGPNLGGMARARWAHLHQDDPTVLHRANALEQALDELCFMTGPVLGAVLCTWQPEAGLLAIAVLTTVGGVLFAAERRTEPPIAPVTAGDGVRPRAHGVPALLAVFFGTGILFGSLEITTLAWTGAHGHSWAAGPLLGLQAAGSCAAGLAFGMLPARGGAVRRLLLGLTAMAALLLLPLGAVGLGGGVALLAPAMLLAGSGTAPTMVSGFTLLQRLLPTGALNAGMAVAVAAIITGSSAGSVLGGLLIQHTAPGAGFVLPAVAAATALLIAHTARHRLRRATVQPTDPAHAAG</sequence>
<dbReference type="Gene3D" id="1.20.1250.20">
    <property type="entry name" value="MFS general substrate transporter like domains"/>
    <property type="match status" value="1"/>
</dbReference>
<dbReference type="PANTHER" id="PTHR23542">
    <property type="match status" value="1"/>
</dbReference>
<feature type="transmembrane region" description="Helical" evidence="1">
    <location>
        <begin position="45"/>
        <end position="67"/>
    </location>
</feature>
<dbReference type="RefSeq" id="WP_141635264.1">
    <property type="nucleotide sequence ID" value="NZ_VIGB01000003.1"/>
</dbReference>
<dbReference type="SUPFAM" id="SSF103473">
    <property type="entry name" value="MFS general substrate transporter"/>
    <property type="match status" value="1"/>
</dbReference>
<feature type="transmembrane region" description="Helical" evidence="1">
    <location>
        <begin position="171"/>
        <end position="189"/>
    </location>
</feature>
<feature type="transmembrane region" description="Helical" evidence="1">
    <location>
        <begin position="278"/>
        <end position="298"/>
    </location>
</feature>
<dbReference type="EMBL" id="VIGB01000003">
    <property type="protein sequence ID" value="TQF04705.1"/>
    <property type="molecule type" value="Genomic_DNA"/>
</dbReference>
<organism evidence="2 3">
    <name type="scientific">Kitasatospora acidiphila</name>
    <dbReference type="NCBI Taxonomy" id="2567942"/>
    <lineage>
        <taxon>Bacteria</taxon>
        <taxon>Bacillati</taxon>
        <taxon>Actinomycetota</taxon>
        <taxon>Actinomycetes</taxon>
        <taxon>Kitasatosporales</taxon>
        <taxon>Streptomycetaceae</taxon>
        <taxon>Kitasatospora</taxon>
    </lineage>
</organism>
<feature type="transmembrane region" description="Helical" evidence="1">
    <location>
        <begin position="304"/>
        <end position="327"/>
    </location>
</feature>
<comment type="caution">
    <text evidence="2">The sequence shown here is derived from an EMBL/GenBank/DDBJ whole genome shotgun (WGS) entry which is preliminary data.</text>
</comment>
<accession>A0A540W6Q3</accession>
<feature type="transmembrane region" description="Helical" evidence="1">
    <location>
        <begin position="339"/>
        <end position="362"/>
    </location>
</feature>
<evidence type="ECO:0000313" key="3">
    <source>
        <dbReference type="Proteomes" id="UP000319103"/>
    </source>
</evidence>
<keyword evidence="1" id="KW-1133">Transmembrane helix</keyword>
<dbReference type="Pfam" id="PF07690">
    <property type="entry name" value="MFS_1"/>
    <property type="match status" value="1"/>
</dbReference>
<name>A0A540W6Q3_9ACTN</name>
<protein>
    <submittedName>
        <fullName evidence="2">MFS transporter</fullName>
    </submittedName>
</protein>
<dbReference type="AlphaFoldDB" id="A0A540W6Q3"/>
<proteinExistence type="predicted"/>
<feature type="transmembrane region" description="Helical" evidence="1">
    <location>
        <begin position="215"/>
        <end position="239"/>
    </location>
</feature>
<feature type="transmembrane region" description="Helical" evidence="1">
    <location>
        <begin position="245"/>
        <end position="266"/>
    </location>
</feature>
<feature type="transmembrane region" description="Helical" evidence="1">
    <location>
        <begin position="368"/>
        <end position="385"/>
    </location>
</feature>
<reference evidence="2 3" key="1">
    <citation type="submission" date="2019-06" db="EMBL/GenBank/DDBJ databases">
        <title>Description of Kitasatospora acidophila sp. nov. isolated from pine grove soil, and reclassification of Streptomyces novaecaesareae to Kitasatospora novaeceasareae comb. nov.</title>
        <authorList>
            <person name="Kim M.J."/>
        </authorList>
    </citation>
    <scope>NUCLEOTIDE SEQUENCE [LARGE SCALE GENOMIC DNA]</scope>
    <source>
        <strain evidence="2 3">MMS16-CNU292</strain>
    </source>
</reference>
<feature type="transmembrane region" description="Helical" evidence="1">
    <location>
        <begin position="79"/>
        <end position="98"/>
    </location>
</feature>
<dbReference type="GO" id="GO:0022857">
    <property type="term" value="F:transmembrane transporter activity"/>
    <property type="evidence" value="ECO:0007669"/>
    <property type="project" value="InterPro"/>
</dbReference>
<dbReference type="InterPro" id="IPR011701">
    <property type="entry name" value="MFS"/>
</dbReference>
<keyword evidence="1" id="KW-0472">Membrane</keyword>